<reference evidence="2 3" key="1">
    <citation type="submission" date="2015-11" db="EMBL/GenBank/DDBJ databases">
        <title>Description and complete genome sequence of a novel strain predominating in hypersaline microbial mats and representing a new family of the Bacteriodetes phylum.</title>
        <authorList>
            <person name="Spring S."/>
            <person name="Bunk B."/>
            <person name="Sproer C."/>
            <person name="Klenk H.-P."/>
        </authorList>
    </citation>
    <scope>NUCLEOTIDE SEQUENCE [LARGE SCALE GENOMIC DNA]</scope>
    <source>
        <strain evidence="2 3">L21-Spi-D4</strain>
    </source>
</reference>
<keyword evidence="1" id="KW-0472">Membrane</keyword>
<proteinExistence type="predicted"/>
<dbReference type="STRING" id="1307839.L21SP5_00970"/>
<organism evidence="2 3">
    <name type="scientific">Salinivirga cyanobacteriivorans</name>
    <dbReference type="NCBI Taxonomy" id="1307839"/>
    <lineage>
        <taxon>Bacteria</taxon>
        <taxon>Pseudomonadati</taxon>
        <taxon>Bacteroidota</taxon>
        <taxon>Bacteroidia</taxon>
        <taxon>Bacteroidales</taxon>
        <taxon>Salinivirgaceae</taxon>
        <taxon>Salinivirga</taxon>
    </lineage>
</organism>
<dbReference type="RefSeq" id="WP_057952163.1">
    <property type="nucleotide sequence ID" value="NZ_CP013118.1"/>
</dbReference>
<keyword evidence="1" id="KW-0812">Transmembrane</keyword>
<keyword evidence="3" id="KW-1185">Reference proteome</keyword>
<protein>
    <recommendedName>
        <fullName evidence="4">MotA/TolQ/ExbB proton channel domain-containing protein</fullName>
    </recommendedName>
</protein>
<dbReference type="EMBL" id="CP013118">
    <property type="protein sequence ID" value="ALO14637.1"/>
    <property type="molecule type" value="Genomic_DNA"/>
</dbReference>
<evidence type="ECO:0000313" key="2">
    <source>
        <dbReference type="EMBL" id="ALO14637.1"/>
    </source>
</evidence>
<gene>
    <name evidence="2" type="ORF">L21SP5_00970</name>
</gene>
<dbReference type="Proteomes" id="UP000064893">
    <property type="component" value="Chromosome"/>
</dbReference>
<feature type="transmembrane region" description="Helical" evidence="1">
    <location>
        <begin position="48"/>
        <end position="71"/>
    </location>
</feature>
<dbReference type="KEGG" id="blq:L21SP5_00970"/>
<feature type="transmembrane region" description="Helical" evidence="1">
    <location>
        <begin position="12"/>
        <end position="36"/>
    </location>
</feature>
<feature type="transmembrane region" description="Helical" evidence="1">
    <location>
        <begin position="91"/>
        <end position="115"/>
    </location>
</feature>
<evidence type="ECO:0000256" key="1">
    <source>
        <dbReference type="SAM" id="Phobius"/>
    </source>
</evidence>
<keyword evidence="1" id="KW-1133">Transmembrane helix</keyword>
<sequence>MFKHWIEGGPFFMSLVYIMWIIVIVFVVKSVINYFSPKATEKFLLRQTSWILFFGSLAFLTGIFAQMVGFYEAMHVLQEGGDVSPKLIAGGFKVSLLAPMYGFFLLLLSALYWFLYRKIVQEKFANMQ</sequence>
<name>A0A0S2HX71_9BACT</name>
<dbReference type="AlphaFoldDB" id="A0A0S2HX71"/>
<dbReference type="OrthoDB" id="1001678at2"/>
<evidence type="ECO:0008006" key="4">
    <source>
        <dbReference type="Google" id="ProtNLM"/>
    </source>
</evidence>
<evidence type="ECO:0000313" key="3">
    <source>
        <dbReference type="Proteomes" id="UP000064893"/>
    </source>
</evidence>
<accession>A0A0S2HX71</accession>